<evidence type="ECO:0000256" key="5">
    <source>
        <dbReference type="ARBA" id="ARBA00023125"/>
    </source>
</evidence>
<dbReference type="PANTHER" id="PTHR46892">
    <property type="entry name" value="VISUAL SYSTEM HOMEOBOX 2"/>
    <property type="match status" value="1"/>
</dbReference>
<dbReference type="InterPro" id="IPR009057">
    <property type="entry name" value="Homeodomain-like_sf"/>
</dbReference>
<keyword evidence="7" id="KW-0804">Transcription</keyword>
<keyword evidence="3" id="KW-0217">Developmental protein</keyword>
<evidence type="ECO:0000256" key="2">
    <source>
        <dbReference type="ARBA" id="ARBA00005733"/>
    </source>
</evidence>
<evidence type="ECO:0000256" key="8">
    <source>
        <dbReference type="ARBA" id="ARBA00023242"/>
    </source>
</evidence>
<feature type="DNA-binding region" description="Homeobox" evidence="9">
    <location>
        <begin position="177"/>
        <end position="236"/>
    </location>
</feature>
<feature type="domain" description="CVC" evidence="13">
    <location>
        <begin position="237"/>
        <end position="312"/>
    </location>
</feature>
<feature type="region of interest" description="Disordered" evidence="11">
    <location>
        <begin position="408"/>
        <end position="464"/>
    </location>
</feature>
<proteinExistence type="inferred from homology"/>
<dbReference type="GeneID" id="106461864"/>
<organism evidence="14 15">
    <name type="scientific">Limulus polyphemus</name>
    <name type="common">Atlantic horseshoe crab</name>
    <dbReference type="NCBI Taxonomy" id="6850"/>
    <lineage>
        <taxon>Eukaryota</taxon>
        <taxon>Metazoa</taxon>
        <taxon>Ecdysozoa</taxon>
        <taxon>Arthropoda</taxon>
        <taxon>Chelicerata</taxon>
        <taxon>Merostomata</taxon>
        <taxon>Xiphosura</taxon>
        <taxon>Limulidae</taxon>
        <taxon>Limulus</taxon>
    </lineage>
</organism>
<dbReference type="InterPro" id="IPR017970">
    <property type="entry name" value="Homeobox_CS"/>
</dbReference>
<evidence type="ECO:0000256" key="10">
    <source>
        <dbReference type="RuleBase" id="RU000682"/>
    </source>
</evidence>
<evidence type="ECO:0000313" key="15">
    <source>
        <dbReference type="RefSeq" id="XP_022244652.1"/>
    </source>
</evidence>
<dbReference type="Gene3D" id="1.10.10.60">
    <property type="entry name" value="Homeodomain-like"/>
    <property type="match status" value="1"/>
</dbReference>
<keyword evidence="14" id="KW-1185">Reference proteome</keyword>
<evidence type="ECO:0000259" key="13">
    <source>
        <dbReference type="PROSITE" id="PS51496"/>
    </source>
</evidence>
<dbReference type="Proteomes" id="UP000694941">
    <property type="component" value="Unplaced"/>
</dbReference>
<evidence type="ECO:0000313" key="14">
    <source>
        <dbReference type="Proteomes" id="UP000694941"/>
    </source>
</evidence>
<evidence type="ECO:0000256" key="11">
    <source>
        <dbReference type="SAM" id="MobiDB-lite"/>
    </source>
</evidence>
<evidence type="ECO:0000256" key="1">
    <source>
        <dbReference type="ARBA" id="ARBA00004123"/>
    </source>
</evidence>
<name>A0ABM1SLZ6_LIMPO</name>
<dbReference type="RefSeq" id="XP_022244652.1">
    <property type="nucleotide sequence ID" value="XM_022388944.1"/>
</dbReference>
<dbReference type="SUPFAM" id="SSF46689">
    <property type="entry name" value="Homeodomain-like"/>
    <property type="match status" value="1"/>
</dbReference>
<feature type="compositionally biased region" description="Basic and acidic residues" evidence="11">
    <location>
        <begin position="312"/>
        <end position="321"/>
    </location>
</feature>
<keyword evidence="6 9" id="KW-0371">Homeobox</keyword>
<accession>A0ABM1SLZ6</accession>
<dbReference type="Pfam" id="PF00046">
    <property type="entry name" value="Homeodomain"/>
    <property type="match status" value="1"/>
</dbReference>
<evidence type="ECO:0000256" key="9">
    <source>
        <dbReference type="PROSITE-ProRule" id="PRU00108"/>
    </source>
</evidence>
<dbReference type="InterPro" id="IPR001356">
    <property type="entry name" value="HD"/>
</dbReference>
<dbReference type="PROSITE" id="PS00027">
    <property type="entry name" value="HOMEOBOX_1"/>
    <property type="match status" value="1"/>
</dbReference>
<gene>
    <name evidence="15" type="primary">LOC106461864</name>
</gene>
<reference evidence="15" key="1">
    <citation type="submission" date="2025-08" db="UniProtKB">
        <authorList>
            <consortium name="RefSeq"/>
        </authorList>
    </citation>
    <scope>IDENTIFICATION</scope>
    <source>
        <tissue evidence="15">Muscle</tissue>
    </source>
</reference>
<comment type="subcellular location">
    <subcellularLocation>
        <location evidence="1 9 10">Nucleus</location>
    </subcellularLocation>
</comment>
<dbReference type="CDD" id="cd00086">
    <property type="entry name" value="homeodomain"/>
    <property type="match status" value="1"/>
</dbReference>
<feature type="domain" description="Homeobox" evidence="12">
    <location>
        <begin position="175"/>
        <end position="235"/>
    </location>
</feature>
<protein>
    <submittedName>
        <fullName evidence="15">Visual system homeobox 2-like</fullName>
    </submittedName>
</protein>
<evidence type="ECO:0000256" key="3">
    <source>
        <dbReference type="ARBA" id="ARBA00022473"/>
    </source>
</evidence>
<comment type="similarity">
    <text evidence="2">Belongs to the paired homeobox family.</text>
</comment>
<feature type="compositionally biased region" description="Low complexity" evidence="11">
    <location>
        <begin position="444"/>
        <end position="455"/>
    </location>
</feature>
<evidence type="ECO:0000256" key="6">
    <source>
        <dbReference type="ARBA" id="ARBA00023155"/>
    </source>
</evidence>
<evidence type="ECO:0000259" key="12">
    <source>
        <dbReference type="PROSITE" id="PS50071"/>
    </source>
</evidence>
<keyword evidence="8 9" id="KW-0539">Nucleus</keyword>
<evidence type="ECO:0000256" key="4">
    <source>
        <dbReference type="ARBA" id="ARBA00023015"/>
    </source>
</evidence>
<dbReference type="SMART" id="SM00389">
    <property type="entry name" value="HOX"/>
    <property type="match status" value="1"/>
</dbReference>
<feature type="compositionally biased region" description="Basic and acidic residues" evidence="11">
    <location>
        <begin position="329"/>
        <end position="343"/>
    </location>
</feature>
<sequence>MAQPLGSGLGGFATQRTPFGIQELLGLDNHRQYPPSSNRHTSVSLTAPTPVTGSACPTFQPRGFGTQPSSAQCFPDPSRMYLGSTAFIPSVTGIHGMTRMPGMSTVSNCMPMLTLDQPTTVTRQHGTTDFLWQYDRFSSSCSFHEAEEQQSGVSPDVQSYGSSNEDIFGVNKKKKKKRRHRTIFTSSQLDELENAFKEAHYPDVYAREMLSLKTDLAEDRIQVWFQNRRAKWRKTEKCWGKSTIMAEYGLYGAMVRHSLPLPDSITKKSEEGELSCAPWLLVFNHHEDRNLGLTLTSSGHLSQTGMYQKSQEAAEKLKDSDSSMDNNEQEEKGIETTTEEARSKQAVAGSCEEPSTLVSMSIKHNSSSNPVSNREELRCNSIDTLGLRAKALQFSTKMFHVIEEQMENNKPGDSNQPAGQDMAYHEIRDPNQPFGHNMAQYRRTSPAPSTTSKSSLQSVTSLFQ</sequence>
<dbReference type="PROSITE" id="PS50071">
    <property type="entry name" value="HOMEOBOX_2"/>
    <property type="match status" value="1"/>
</dbReference>
<feature type="region of interest" description="Disordered" evidence="11">
    <location>
        <begin position="302"/>
        <end position="355"/>
    </location>
</feature>
<evidence type="ECO:0000256" key="7">
    <source>
        <dbReference type="ARBA" id="ARBA00023163"/>
    </source>
</evidence>
<dbReference type="InterPro" id="IPR052294">
    <property type="entry name" value="VSX_homeobox_regulators"/>
</dbReference>
<dbReference type="InterPro" id="IPR023339">
    <property type="entry name" value="CVC"/>
</dbReference>
<dbReference type="PANTHER" id="PTHR46892:SF3">
    <property type="entry name" value="VISUAL SYSTEM HOMEOBOX 2"/>
    <property type="match status" value="1"/>
</dbReference>
<keyword evidence="4" id="KW-0805">Transcription regulation</keyword>
<dbReference type="PROSITE" id="PS51496">
    <property type="entry name" value="CVC"/>
    <property type="match status" value="1"/>
</dbReference>
<keyword evidence="5 9" id="KW-0238">DNA-binding</keyword>